<protein>
    <submittedName>
        <fullName evidence="2">Glyoxalase</fullName>
    </submittedName>
</protein>
<dbReference type="Proteomes" id="UP000283003">
    <property type="component" value="Unassembled WGS sequence"/>
</dbReference>
<dbReference type="EMBL" id="RXOL01000003">
    <property type="protein sequence ID" value="RVQ66964.1"/>
    <property type="molecule type" value="Genomic_DNA"/>
</dbReference>
<dbReference type="PANTHER" id="PTHR46142">
    <property type="match status" value="1"/>
</dbReference>
<dbReference type="InterPro" id="IPR037523">
    <property type="entry name" value="VOC_core"/>
</dbReference>
<organism evidence="2 3">
    <name type="scientific">Croceicoccus ponticola</name>
    <dbReference type="NCBI Taxonomy" id="2217664"/>
    <lineage>
        <taxon>Bacteria</taxon>
        <taxon>Pseudomonadati</taxon>
        <taxon>Pseudomonadota</taxon>
        <taxon>Alphaproteobacteria</taxon>
        <taxon>Sphingomonadales</taxon>
        <taxon>Erythrobacteraceae</taxon>
        <taxon>Croceicoccus</taxon>
    </lineage>
</organism>
<dbReference type="Gene3D" id="3.10.180.10">
    <property type="entry name" value="2,3-Dihydroxybiphenyl 1,2-Dioxygenase, domain 1"/>
    <property type="match status" value="1"/>
</dbReference>
<sequence>MSVRTLDHVNIVTTDLSGAVAFYRDILGLIPSDPPEPLKPEDIRWLNDAEGRPIVHMVRREFMERREYFVDNVGNPTGSIDHVAFDCDGLDDMKARLDAAGLDYRVSGVSGIRLTQLFVRDPNNVLLELNFRG</sequence>
<name>A0A437GX60_9SPHN</name>
<gene>
    <name evidence="2" type="ORF">EKN06_08435</name>
</gene>
<dbReference type="OrthoDB" id="5243302at2"/>
<dbReference type="Pfam" id="PF00903">
    <property type="entry name" value="Glyoxalase"/>
    <property type="match status" value="1"/>
</dbReference>
<reference evidence="2 3" key="1">
    <citation type="submission" date="2018-12" db="EMBL/GenBank/DDBJ databases">
        <title>Croceicoccus ponticola sp. nov., a lipolytic bacterium isolated from seawater.</title>
        <authorList>
            <person name="Yoon J.-H."/>
        </authorList>
    </citation>
    <scope>NUCLEOTIDE SEQUENCE [LARGE SCALE GENOMIC DNA]</scope>
    <source>
        <strain evidence="2 3">GM-16</strain>
    </source>
</reference>
<dbReference type="AlphaFoldDB" id="A0A437GX60"/>
<dbReference type="PROSITE" id="PS51819">
    <property type="entry name" value="VOC"/>
    <property type="match status" value="1"/>
</dbReference>
<dbReference type="RefSeq" id="WP_127612477.1">
    <property type="nucleotide sequence ID" value="NZ_RXOL01000003.1"/>
</dbReference>
<dbReference type="SUPFAM" id="SSF54593">
    <property type="entry name" value="Glyoxalase/Bleomycin resistance protein/Dihydroxybiphenyl dioxygenase"/>
    <property type="match status" value="1"/>
</dbReference>
<dbReference type="PANTHER" id="PTHR46142:SF3">
    <property type="entry name" value="F18B13.24 PROTEIN"/>
    <property type="match status" value="1"/>
</dbReference>
<evidence type="ECO:0000313" key="3">
    <source>
        <dbReference type="Proteomes" id="UP000283003"/>
    </source>
</evidence>
<evidence type="ECO:0000259" key="1">
    <source>
        <dbReference type="PROSITE" id="PS51819"/>
    </source>
</evidence>
<keyword evidence="3" id="KW-1185">Reference proteome</keyword>
<feature type="domain" description="VOC" evidence="1">
    <location>
        <begin position="5"/>
        <end position="132"/>
    </location>
</feature>
<proteinExistence type="predicted"/>
<comment type="caution">
    <text evidence="2">The sequence shown here is derived from an EMBL/GenBank/DDBJ whole genome shotgun (WGS) entry which is preliminary data.</text>
</comment>
<dbReference type="InterPro" id="IPR004360">
    <property type="entry name" value="Glyas_Fos-R_dOase_dom"/>
</dbReference>
<accession>A0A437GX60</accession>
<evidence type="ECO:0000313" key="2">
    <source>
        <dbReference type="EMBL" id="RVQ66964.1"/>
    </source>
</evidence>
<dbReference type="InterPro" id="IPR029068">
    <property type="entry name" value="Glyas_Bleomycin-R_OHBP_Dase"/>
</dbReference>